<keyword evidence="3" id="KW-0479">Metal-binding</keyword>
<dbReference type="GO" id="GO:0005737">
    <property type="term" value="C:cytoplasm"/>
    <property type="evidence" value="ECO:0007669"/>
    <property type="project" value="UniProtKB-SubCell"/>
</dbReference>
<feature type="domain" description="ZF-HD dimerization-type" evidence="6">
    <location>
        <begin position="21"/>
        <end position="72"/>
    </location>
</feature>
<evidence type="ECO:0000259" key="6">
    <source>
        <dbReference type="PROSITE" id="PS51523"/>
    </source>
</evidence>
<keyword evidence="2" id="KW-0963">Cytoplasm</keyword>
<gene>
    <name evidence="7" type="ORF">SASPL_130930</name>
</gene>
<evidence type="ECO:0000313" key="7">
    <source>
        <dbReference type="EMBL" id="KAG6407930.1"/>
    </source>
</evidence>
<keyword evidence="4" id="KW-0863">Zinc-finger</keyword>
<proteinExistence type="predicted"/>
<dbReference type="Proteomes" id="UP000298416">
    <property type="component" value="Unassembled WGS sequence"/>
</dbReference>
<evidence type="ECO:0000313" key="8">
    <source>
        <dbReference type="Proteomes" id="UP000298416"/>
    </source>
</evidence>
<keyword evidence="8" id="KW-1185">Reference proteome</keyword>
<evidence type="ECO:0000256" key="1">
    <source>
        <dbReference type="ARBA" id="ARBA00004496"/>
    </source>
</evidence>
<dbReference type="GO" id="GO:0050793">
    <property type="term" value="P:regulation of developmental process"/>
    <property type="evidence" value="ECO:0007669"/>
    <property type="project" value="TreeGrafter"/>
</dbReference>
<dbReference type="GO" id="GO:0000976">
    <property type="term" value="F:transcription cis-regulatory region binding"/>
    <property type="evidence" value="ECO:0007669"/>
    <property type="project" value="TreeGrafter"/>
</dbReference>
<organism evidence="7">
    <name type="scientific">Salvia splendens</name>
    <name type="common">Scarlet sage</name>
    <dbReference type="NCBI Taxonomy" id="180675"/>
    <lineage>
        <taxon>Eukaryota</taxon>
        <taxon>Viridiplantae</taxon>
        <taxon>Streptophyta</taxon>
        <taxon>Embryophyta</taxon>
        <taxon>Tracheophyta</taxon>
        <taxon>Spermatophyta</taxon>
        <taxon>Magnoliopsida</taxon>
        <taxon>eudicotyledons</taxon>
        <taxon>Gunneridae</taxon>
        <taxon>Pentapetalae</taxon>
        <taxon>asterids</taxon>
        <taxon>lamiids</taxon>
        <taxon>Lamiales</taxon>
        <taxon>Lamiaceae</taxon>
        <taxon>Nepetoideae</taxon>
        <taxon>Mentheae</taxon>
        <taxon>Salviinae</taxon>
        <taxon>Salvia</taxon>
        <taxon>Salvia subgen. Calosphace</taxon>
        <taxon>core Calosphace</taxon>
    </lineage>
</organism>
<dbReference type="PANTHER" id="PTHR31948:SF162">
    <property type="entry name" value="MINI ZINC FINGER PROTEIN 2"/>
    <property type="match status" value="1"/>
</dbReference>
<dbReference type="NCBIfam" id="TIGR01566">
    <property type="entry name" value="ZF_HD_prot_N"/>
    <property type="match status" value="1"/>
</dbReference>
<sequence length="77" mass="8507">MARKIIVLKEVAPTDEDGVVYMECMKNHAAHLGLYAVNGCGEFMASAPGQDRPEVEVTCAAYGCHRDDHRIELVEED</sequence>
<dbReference type="GO" id="GO:0005634">
    <property type="term" value="C:nucleus"/>
    <property type="evidence" value="ECO:0007669"/>
    <property type="project" value="TreeGrafter"/>
</dbReference>
<dbReference type="GO" id="GO:0003700">
    <property type="term" value="F:DNA-binding transcription factor activity"/>
    <property type="evidence" value="ECO:0007669"/>
    <property type="project" value="TreeGrafter"/>
</dbReference>
<accession>A0A8X8X947</accession>
<dbReference type="Pfam" id="PF04770">
    <property type="entry name" value="ZF-HD_dimer"/>
    <property type="match status" value="1"/>
</dbReference>
<protein>
    <recommendedName>
        <fullName evidence="6">ZF-HD dimerization-type domain-containing protein</fullName>
    </recommendedName>
</protein>
<evidence type="ECO:0000256" key="3">
    <source>
        <dbReference type="ARBA" id="ARBA00022723"/>
    </source>
</evidence>
<comment type="subcellular location">
    <subcellularLocation>
        <location evidence="1">Cytoplasm</location>
    </subcellularLocation>
</comment>
<dbReference type="EMBL" id="PNBA02000011">
    <property type="protein sequence ID" value="KAG6407930.1"/>
    <property type="molecule type" value="Genomic_DNA"/>
</dbReference>
<evidence type="ECO:0000256" key="2">
    <source>
        <dbReference type="ARBA" id="ARBA00022490"/>
    </source>
</evidence>
<comment type="caution">
    <text evidence="7">The sequence shown here is derived from an EMBL/GenBank/DDBJ whole genome shotgun (WGS) entry which is preliminary data.</text>
</comment>
<name>A0A8X8X947_SALSN</name>
<dbReference type="PROSITE" id="PS51523">
    <property type="entry name" value="ZF_HD_DIMER"/>
    <property type="match status" value="1"/>
</dbReference>
<dbReference type="InterPro" id="IPR006456">
    <property type="entry name" value="ZF_HD_homeobox_Cys/His_dimer"/>
</dbReference>
<keyword evidence="5" id="KW-0862">Zinc</keyword>
<dbReference type="GO" id="GO:0008270">
    <property type="term" value="F:zinc ion binding"/>
    <property type="evidence" value="ECO:0007669"/>
    <property type="project" value="UniProtKB-KW"/>
</dbReference>
<dbReference type="PANTHER" id="PTHR31948">
    <property type="entry name" value="ZINC-FINGER HOMEODOMAIN PROTEIN 2"/>
    <property type="match status" value="1"/>
</dbReference>
<reference evidence="7" key="1">
    <citation type="submission" date="2018-01" db="EMBL/GenBank/DDBJ databases">
        <authorList>
            <person name="Mao J.F."/>
        </authorList>
    </citation>
    <scope>NUCLEOTIDE SEQUENCE</scope>
    <source>
        <strain evidence="7">Huo1</strain>
        <tissue evidence="7">Leaf</tissue>
    </source>
</reference>
<evidence type="ECO:0000256" key="5">
    <source>
        <dbReference type="ARBA" id="ARBA00022833"/>
    </source>
</evidence>
<dbReference type="AlphaFoldDB" id="A0A8X8X947"/>
<reference evidence="7" key="2">
    <citation type="submission" date="2020-08" db="EMBL/GenBank/DDBJ databases">
        <title>Plant Genome Project.</title>
        <authorList>
            <person name="Zhang R.-G."/>
        </authorList>
    </citation>
    <scope>NUCLEOTIDE SEQUENCE</scope>
    <source>
        <strain evidence="7">Huo1</strain>
        <tissue evidence="7">Leaf</tissue>
    </source>
</reference>
<evidence type="ECO:0000256" key="4">
    <source>
        <dbReference type="ARBA" id="ARBA00022771"/>
    </source>
</evidence>